<evidence type="ECO:0000256" key="1">
    <source>
        <dbReference type="SAM" id="MobiDB-lite"/>
    </source>
</evidence>
<accession>A0AAF0YHD3</accession>
<sequence length="233" mass="24372">MLTCTEVFVHFVVTASTSAMGVPSSSTENGRPNGTSSTPGLGRLMLALILSPLSLYRPYESSLTSLARSSGLPGGGRFGKAGTARRRGTDTSAWEKERYFAHHAPRMLAVASLAPTTTSAWPFAHAFWDHSQMSPAGATGVATASTAISTYSGSWTLPTRSGTSIGSGNDTFSSARPPSRRYTRISGIATVTVFWGSVPITPDPAGPLALRLGEDIVDVHTAAERDVHSDAGT</sequence>
<gene>
    <name evidence="2" type="primary">SPAC16C9.01c_2</name>
    <name evidence="2" type="ORF">LOC62_06G008029</name>
</gene>
<dbReference type="GeneID" id="87811199"/>
<dbReference type="Proteomes" id="UP000827549">
    <property type="component" value="Chromosome 6"/>
</dbReference>
<organism evidence="2 3">
    <name type="scientific">Vanrija pseudolonga</name>
    <dbReference type="NCBI Taxonomy" id="143232"/>
    <lineage>
        <taxon>Eukaryota</taxon>
        <taxon>Fungi</taxon>
        <taxon>Dikarya</taxon>
        <taxon>Basidiomycota</taxon>
        <taxon>Agaricomycotina</taxon>
        <taxon>Tremellomycetes</taxon>
        <taxon>Trichosporonales</taxon>
        <taxon>Trichosporonaceae</taxon>
        <taxon>Vanrija</taxon>
    </lineage>
</organism>
<name>A0AAF0YHD3_9TREE</name>
<keyword evidence="3" id="KW-1185">Reference proteome</keyword>
<protein>
    <submittedName>
        <fullName evidence="2">Uncharacterized protein</fullName>
    </submittedName>
</protein>
<dbReference type="AlphaFoldDB" id="A0AAF0YHD3"/>
<proteinExistence type="predicted"/>
<evidence type="ECO:0000313" key="3">
    <source>
        <dbReference type="Proteomes" id="UP000827549"/>
    </source>
</evidence>
<dbReference type="EMBL" id="CP086719">
    <property type="protein sequence ID" value="WOO84511.1"/>
    <property type="molecule type" value="Genomic_DNA"/>
</dbReference>
<reference evidence="2" key="1">
    <citation type="submission" date="2023-10" db="EMBL/GenBank/DDBJ databases">
        <authorList>
            <person name="Noh H."/>
        </authorList>
    </citation>
    <scope>NUCLEOTIDE SEQUENCE</scope>
    <source>
        <strain evidence="2">DUCC4014</strain>
    </source>
</reference>
<feature type="region of interest" description="Disordered" evidence="1">
    <location>
        <begin position="20"/>
        <end position="39"/>
    </location>
</feature>
<evidence type="ECO:0000313" key="2">
    <source>
        <dbReference type="EMBL" id="WOO84511.1"/>
    </source>
</evidence>
<dbReference type="RefSeq" id="XP_062630537.1">
    <property type="nucleotide sequence ID" value="XM_062774554.1"/>
</dbReference>